<gene>
    <name evidence="3" type="ORF">HMPREF1219_00053</name>
</gene>
<dbReference type="AlphaFoldDB" id="S2Z3X5"/>
<dbReference type="Proteomes" id="UP000014408">
    <property type="component" value="Unassembled WGS sequence"/>
</dbReference>
<feature type="transmembrane region" description="Helical" evidence="2">
    <location>
        <begin position="268"/>
        <end position="287"/>
    </location>
</feature>
<feature type="region of interest" description="Disordered" evidence="1">
    <location>
        <begin position="332"/>
        <end position="562"/>
    </location>
</feature>
<feature type="transmembrane region" description="Helical" evidence="2">
    <location>
        <begin position="80"/>
        <end position="104"/>
    </location>
</feature>
<feature type="transmembrane region" description="Helical" evidence="2">
    <location>
        <begin position="299"/>
        <end position="320"/>
    </location>
</feature>
<feature type="transmembrane region" description="Helical" evidence="2">
    <location>
        <begin position="46"/>
        <end position="68"/>
    </location>
</feature>
<name>S2Z3X5_9CORY</name>
<feature type="transmembrane region" description="Helical" evidence="2">
    <location>
        <begin position="151"/>
        <end position="179"/>
    </location>
</feature>
<accession>S2Z3X5</accession>
<evidence type="ECO:0000256" key="1">
    <source>
        <dbReference type="SAM" id="MobiDB-lite"/>
    </source>
</evidence>
<keyword evidence="4" id="KW-1185">Reference proteome</keyword>
<feature type="compositionally biased region" description="Polar residues" evidence="1">
    <location>
        <begin position="349"/>
        <end position="362"/>
    </location>
</feature>
<dbReference type="STRING" id="1125779.HMPREF1219_00053"/>
<keyword evidence="2" id="KW-0812">Transmembrane</keyword>
<keyword evidence="2" id="KW-1133">Transmembrane helix</keyword>
<evidence type="ECO:0000313" key="4">
    <source>
        <dbReference type="Proteomes" id="UP000014408"/>
    </source>
</evidence>
<sequence>MIIITICVAVSLASLLFTSTTLVALPGTIAQTYVVLNAGAISGSGQVVSAVPLLPAACVWALIARTTFNLVRYKASIRDLEIIAAVAVLLPLALTLTAAAMLWSASQVFEMGIPPAVTYVRVVMLHGSAVAVGMGPRLWKALACRFGVPEAWVSAAYTALKLTGLWLGAGLVLVIAMTVVRWQPVGYPLVAAGFLPNAAIAGGAVLLGSDFRVGDAWVSAFSANPGLLPPVQWLVAMPETVHPAAALLLMVAFVIAVYALFSSPEYGLAVAPFAAVWAGLLQLWSAGTVGVLGYVGPTWWLTMVMAFVYPAAIGLGAVIVRLVTGKKSLWGEAVSDDNTGTEKPEENSEYTADSQEAESSNAEAPVVEENASDQDEASDSADIASPAPADGELDDAEGSGAEGIGAEEKQAPEVNGAEVELSGDVDGESHPESSELSHEGPISAESAAESGEPGPNGEEGDAEKRNGGVDSDPQVSTANLPQGGRESSDIGGDGGEWGEQTANFETKVVTDDGTKASHPADDPQRPRPSTSGENDASGQTDHDSGSRLWNGNTAPSSHRSEQ</sequence>
<dbReference type="eggNOG" id="ENOG5033EIZ">
    <property type="taxonomic scope" value="Bacteria"/>
</dbReference>
<feature type="transmembrane region" description="Helical" evidence="2">
    <location>
        <begin position="185"/>
        <end position="209"/>
    </location>
</feature>
<keyword evidence="2" id="KW-0472">Membrane</keyword>
<dbReference type="HOGENOM" id="CLU_020665_0_0_11"/>
<feature type="compositionally biased region" description="Polar residues" evidence="1">
    <location>
        <begin position="547"/>
        <end position="562"/>
    </location>
</feature>
<feature type="transmembrane region" description="Helical" evidence="2">
    <location>
        <begin position="241"/>
        <end position="261"/>
    </location>
</feature>
<dbReference type="RefSeq" id="WP_016456983.1">
    <property type="nucleotide sequence ID" value="NZ_KE150446.1"/>
</dbReference>
<comment type="caution">
    <text evidence="3">The sequence shown here is derived from an EMBL/GenBank/DDBJ whole genome shotgun (WGS) entry which is preliminary data.</text>
</comment>
<protein>
    <submittedName>
        <fullName evidence="3">Uncharacterized protein</fullName>
    </submittedName>
</protein>
<organism evidence="3 4">
    <name type="scientific">Corynebacterium pyruviciproducens ATCC BAA-1742</name>
    <dbReference type="NCBI Taxonomy" id="1125779"/>
    <lineage>
        <taxon>Bacteria</taxon>
        <taxon>Bacillati</taxon>
        <taxon>Actinomycetota</taxon>
        <taxon>Actinomycetes</taxon>
        <taxon>Mycobacteriales</taxon>
        <taxon>Corynebacteriaceae</taxon>
        <taxon>Corynebacterium</taxon>
    </lineage>
</organism>
<dbReference type="EMBL" id="ATBY01000001">
    <property type="protein sequence ID" value="EPD71116.1"/>
    <property type="molecule type" value="Genomic_DNA"/>
</dbReference>
<dbReference type="PATRIC" id="fig|1125779.3.peg.50"/>
<evidence type="ECO:0000313" key="3">
    <source>
        <dbReference type="EMBL" id="EPD71116.1"/>
    </source>
</evidence>
<feature type="compositionally biased region" description="Acidic residues" evidence="1">
    <location>
        <begin position="370"/>
        <end position="379"/>
    </location>
</feature>
<reference evidence="3 4" key="1">
    <citation type="submission" date="2013-05" db="EMBL/GenBank/DDBJ databases">
        <title>The Genome Sequence of Corynebacterium pyruviciproducens 1773O (ATCC BAA-1742).</title>
        <authorList>
            <consortium name="The Broad Institute Genomics Platform"/>
            <person name="Earl A."/>
            <person name="Ward D."/>
            <person name="Feldgarden M."/>
            <person name="Gevers D."/>
            <person name="Tong J."/>
            <person name="Walker B."/>
            <person name="Young S."/>
            <person name="Zeng Q."/>
            <person name="Gargeya S."/>
            <person name="Fitzgerald M."/>
            <person name="Haas B."/>
            <person name="Abouelleil A."/>
            <person name="Allen A.W."/>
            <person name="Alvarado L."/>
            <person name="Arachchi H.M."/>
            <person name="Berlin A.M."/>
            <person name="Chapman S.B."/>
            <person name="Gainer-Dewar J."/>
            <person name="Goldberg J."/>
            <person name="Griggs A."/>
            <person name="Gujja S."/>
            <person name="Hansen M."/>
            <person name="Howarth C."/>
            <person name="Imamovic A."/>
            <person name="Ireland A."/>
            <person name="Larimer J."/>
            <person name="McCowan C."/>
            <person name="Murphy C."/>
            <person name="Pearson M."/>
            <person name="Poon T.W."/>
            <person name="Priest M."/>
            <person name="Roberts A."/>
            <person name="Saif S."/>
            <person name="Shea T."/>
            <person name="Sisk P."/>
            <person name="Sykes S."/>
            <person name="Wortman J."/>
            <person name="Nusbaum C."/>
            <person name="Birren B."/>
        </authorList>
    </citation>
    <scope>NUCLEOTIDE SEQUENCE [LARGE SCALE GENOMIC DNA]</scope>
    <source>
        <strain evidence="3 4">ATCC BAA-1742</strain>
    </source>
</reference>
<feature type="compositionally biased region" description="Low complexity" evidence="1">
    <location>
        <begin position="380"/>
        <end position="390"/>
    </location>
</feature>
<feature type="compositionally biased region" description="Basic and acidic residues" evidence="1">
    <location>
        <begin position="508"/>
        <end position="525"/>
    </location>
</feature>
<feature type="compositionally biased region" description="Polar residues" evidence="1">
    <location>
        <begin position="527"/>
        <end position="539"/>
    </location>
</feature>
<evidence type="ECO:0000256" key="2">
    <source>
        <dbReference type="SAM" id="Phobius"/>
    </source>
</evidence>
<feature type="compositionally biased region" description="Basic and acidic residues" evidence="1">
    <location>
        <begin position="427"/>
        <end position="438"/>
    </location>
</feature>
<proteinExistence type="predicted"/>